<feature type="region of interest" description="Disordered" evidence="1">
    <location>
        <begin position="35"/>
        <end position="60"/>
    </location>
</feature>
<sequence>MRNCNFKEDRFSEKRAKAKIPTGKKCAQGNYTHRTAHAKDSIRKGQHTQRTARAKDSTRKGRVAIHSMVCRFPPKLISKKWTEFAALTVERPLQSGSDATVVNLLRKMAKALGKTRNELQRRAKRSYTKLHRDDIASLYARNVQRDNFITQDVHMYEFAKVAPPCDEAEFTSLKHDDKQEANRTSSFVYLTNASAGEKHSNLKKNLTKKKKKKEKKKKNRI</sequence>
<dbReference type="AlphaFoldDB" id="A0A1A8YPS1"/>
<accession>A0A1A8YPS1</accession>
<organism evidence="2 3">
    <name type="scientific">Plasmodium ovale wallikeri</name>
    <dbReference type="NCBI Taxonomy" id="864142"/>
    <lineage>
        <taxon>Eukaryota</taxon>
        <taxon>Sar</taxon>
        <taxon>Alveolata</taxon>
        <taxon>Apicomplexa</taxon>
        <taxon>Aconoidasida</taxon>
        <taxon>Haemosporida</taxon>
        <taxon>Plasmodiidae</taxon>
        <taxon>Plasmodium</taxon>
        <taxon>Plasmodium (Plasmodium)</taxon>
    </lineage>
</organism>
<dbReference type="Proteomes" id="UP000078555">
    <property type="component" value="Unassembled WGS sequence"/>
</dbReference>
<evidence type="ECO:0000313" key="3">
    <source>
        <dbReference type="Proteomes" id="UP000078555"/>
    </source>
</evidence>
<protein>
    <submittedName>
        <fullName evidence="2">Uncharacterized protein</fullName>
    </submittedName>
</protein>
<proteinExistence type="predicted"/>
<evidence type="ECO:0000256" key="1">
    <source>
        <dbReference type="SAM" id="MobiDB-lite"/>
    </source>
</evidence>
<dbReference type="EMBL" id="FLRD01000058">
    <property type="protein sequence ID" value="SBT33595.1"/>
    <property type="molecule type" value="Genomic_DNA"/>
</dbReference>
<feature type="compositionally biased region" description="Polar residues" evidence="1">
    <location>
        <begin position="182"/>
        <end position="194"/>
    </location>
</feature>
<feature type="compositionally biased region" description="Basic residues" evidence="1">
    <location>
        <begin position="201"/>
        <end position="221"/>
    </location>
</feature>
<gene>
    <name evidence="2" type="ORF">POVWA1_017880</name>
</gene>
<name>A0A1A8YPS1_PLAOA</name>
<evidence type="ECO:0000313" key="2">
    <source>
        <dbReference type="EMBL" id="SBT33595.1"/>
    </source>
</evidence>
<keyword evidence="3" id="KW-1185">Reference proteome</keyword>
<reference evidence="3" key="1">
    <citation type="submission" date="2016-05" db="EMBL/GenBank/DDBJ databases">
        <authorList>
            <person name="Naeem Raeece"/>
        </authorList>
    </citation>
    <scope>NUCLEOTIDE SEQUENCE [LARGE SCALE GENOMIC DNA]</scope>
</reference>
<feature type="region of interest" description="Disordered" evidence="1">
    <location>
        <begin position="176"/>
        <end position="221"/>
    </location>
</feature>